<dbReference type="SUPFAM" id="SSF51984">
    <property type="entry name" value="MurCD N-terminal domain"/>
    <property type="match status" value="1"/>
</dbReference>
<evidence type="ECO:0000313" key="4">
    <source>
        <dbReference type="Proteomes" id="UP000568877"/>
    </source>
</evidence>
<evidence type="ECO:0000313" key="3">
    <source>
        <dbReference type="EMBL" id="GFP33008.1"/>
    </source>
</evidence>
<dbReference type="InterPro" id="IPR050061">
    <property type="entry name" value="MurCDEF_pg_biosynth"/>
</dbReference>
<dbReference type="PANTHER" id="PTHR43445:SF3">
    <property type="entry name" value="UDP-N-ACETYLMURAMATE--L-ALANINE LIGASE"/>
    <property type="match status" value="1"/>
</dbReference>
<dbReference type="PANTHER" id="PTHR43445">
    <property type="entry name" value="UDP-N-ACETYLMURAMATE--L-ALANINE LIGASE-RELATED"/>
    <property type="match status" value="1"/>
</dbReference>
<feature type="compositionally biased region" description="Polar residues" evidence="1">
    <location>
        <begin position="194"/>
        <end position="204"/>
    </location>
</feature>
<evidence type="ECO:0000259" key="2">
    <source>
        <dbReference type="Pfam" id="PF01225"/>
    </source>
</evidence>
<reference evidence="3 4" key="1">
    <citation type="journal article" date="2020" name="Front. Microbiol.">
        <title>Single-cell genomics of novel Actinobacteria with the Wood-Ljungdahl pathway discovered in a serpentinizing system.</title>
        <authorList>
            <person name="Merino N."/>
            <person name="Kawai M."/>
            <person name="Boyd E.S."/>
            <person name="Colman D.R."/>
            <person name="McGlynn S.E."/>
            <person name="Nealson K.H."/>
            <person name="Kurokawa K."/>
            <person name="Hongoh Y."/>
        </authorList>
    </citation>
    <scope>NUCLEOTIDE SEQUENCE [LARGE SCALE GENOMIC DNA]</scope>
    <source>
        <strain evidence="3 4">S42</strain>
    </source>
</reference>
<name>A0A6V8PL68_9ACTN</name>
<feature type="region of interest" description="Disordered" evidence="1">
    <location>
        <begin position="194"/>
        <end position="243"/>
    </location>
</feature>
<proteinExistence type="predicted"/>
<dbReference type="InterPro" id="IPR000713">
    <property type="entry name" value="Mur_ligase_N"/>
</dbReference>
<gene>
    <name evidence="3" type="ORF">HKBW3S42_01318</name>
</gene>
<dbReference type="Pfam" id="PF01225">
    <property type="entry name" value="Mur_ligase"/>
    <property type="match status" value="1"/>
</dbReference>
<dbReference type="AlphaFoldDB" id="A0A6V8PL68"/>
<dbReference type="GO" id="GO:0016881">
    <property type="term" value="F:acid-amino acid ligase activity"/>
    <property type="evidence" value="ECO:0007669"/>
    <property type="project" value="InterPro"/>
</dbReference>
<evidence type="ECO:0000256" key="1">
    <source>
        <dbReference type="SAM" id="MobiDB-lite"/>
    </source>
</evidence>
<feature type="domain" description="Mur ligase N-terminal catalytic" evidence="2">
    <location>
        <begin position="39"/>
        <end position="107"/>
    </location>
</feature>
<dbReference type="EMBL" id="BLSA01000232">
    <property type="protein sequence ID" value="GFP33008.1"/>
    <property type="molecule type" value="Genomic_DNA"/>
</dbReference>
<keyword evidence="3" id="KW-0436">Ligase</keyword>
<sequence length="243" mass="26234">MPTGSFGSSSCILYNKVKNKVKISGVDVGSELDHFNSAYFIGIGGAGMSALARILVDMKVRVAGSDLKASRNTARLEQFGAKIFIGHQAQNLDDVDIVIISSAIPPVIRKRDNISSEKFPDFFDIPKMIQMVLVYVSNDRNFGPHMDQGAIAFVYLSHNYLSATPLGIAAYLIELSTNQNGGFQITKFGDQGDHGSSGSLTMSSGHRYAKGPVENPGQELGPFDDRNSPSPSSQELRIMGRNG</sequence>
<protein>
    <submittedName>
        <fullName evidence="3">UDP-N-acetylmuramate--alanine ligase</fullName>
    </submittedName>
</protein>
<organism evidence="3 4">
    <name type="scientific">Candidatus Hakubella thermalkaliphila</name>
    <dbReference type="NCBI Taxonomy" id="2754717"/>
    <lineage>
        <taxon>Bacteria</taxon>
        <taxon>Bacillati</taxon>
        <taxon>Actinomycetota</taxon>
        <taxon>Actinomycetota incertae sedis</taxon>
        <taxon>Candidatus Hakubellales</taxon>
        <taxon>Candidatus Hakubellaceae</taxon>
        <taxon>Candidatus Hakubella</taxon>
    </lineage>
</organism>
<dbReference type="Proteomes" id="UP000568877">
    <property type="component" value="Unassembled WGS sequence"/>
</dbReference>
<dbReference type="Gene3D" id="3.40.50.720">
    <property type="entry name" value="NAD(P)-binding Rossmann-like Domain"/>
    <property type="match status" value="1"/>
</dbReference>
<comment type="caution">
    <text evidence="3">The sequence shown here is derived from an EMBL/GenBank/DDBJ whole genome shotgun (WGS) entry which is preliminary data.</text>
</comment>
<accession>A0A6V8PL68</accession>